<dbReference type="GO" id="GO:0006303">
    <property type="term" value="P:double-strand break repair via nonhomologous end joining"/>
    <property type="evidence" value="ECO:0007669"/>
    <property type="project" value="TreeGrafter"/>
</dbReference>
<evidence type="ECO:0000313" key="4">
    <source>
        <dbReference type="Proteomes" id="UP000614601"/>
    </source>
</evidence>
<evidence type="ECO:0000259" key="2">
    <source>
        <dbReference type="Pfam" id="PF17906"/>
    </source>
</evidence>
<dbReference type="Proteomes" id="UP000783686">
    <property type="component" value="Unassembled WGS sequence"/>
</dbReference>
<dbReference type="GO" id="GO:0044547">
    <property type="term" value="F:DNA topoisomerase binding"/>
    <property type="evidence" value="ECO:0007669"/>
    <property type="project" value="TreeGrafter"/>
</dbReference>
<keyword evidence="4" id="KW-1185">Reference proteome</keyword>
<dbReference type="AlphaFoldDB" id="A0A811LLA4"/>
<gene>
    <name evidence="3" type="ORF">BOKJ2_LOCUS12947</name>
</gene>
<comment type="caution">
    <text evidence="3">The sequence shown here is derived from an EMBL/GenBank/DDBJ whole genome shotgun (WGS) entry which is preliminary data.</text>
</comment>
<dbReference type="OrthoDB" id="5874681at2759"/>
<evidence type="ECO:0000313" key="3">
    <source>
        <dbReference type="EMBL" id="CAD5228888.1"/>
    </source>
</evidence>
<dbReference type="Gene3D" id="1.10.10.1450">
    <property type="match status" value="1"/>
</dbReference>
<dbReference type="GO" id="GO:0003690">
    <property type="term" value="F:double-stranded DNA binding"/>
    <property type="evidence" value="ECO:0007669"/>
    <property type="project" value="TreeGrafter"/>
</dbReference>
<dbReference type="GO" id="GO:0042800">
    <property type="term" value="F:histone H3K4 methyltransferase activity"/>
    <property type="evidence" value="ECO:0007669"/>
    <property type="project" value="TreeGrafter"/>
</dbReference>
<dbReference type="Pfam" id="PF17906">
    <property type="entry name" value="HTH_48"/>
    <property type="match status" value="1"/>
</dbReference>
<dbReference type="GO" id="GO:0000729">
    <property type="term" value="P:DNA double-strand break processing"/>
    <property type="evidence" value="ECO:0007669"/>
    <property type="project" value="TreeGrafter"/>
</dbReference>
<dbReference type="InterPro" id="IPR041426">
    <property type="entry name" value="Mos1_HTH"/>
</dbReference>
<dbReference type="PANTHER" id="PTHR46060:SF2">
    <property type="entry name" value="HISTONE-LYSINE N-METHYLTRANSFERASE SETMAR"/>
    <property type="match status" value="1"/>
</dbReference>
<reference evidence="3" key="1">
    <citation type="submission" date="2020-09" db="EMBL/GenBank/DDBJ databases">
        <authorList>
            <person name="Kikuchi T."/>
        </authorList>
    </citation>
    <scope>NUCLEOTIDE SEQUENCE</scope>
    <source>
        <strain evidence="3">SH1</strain>
    </source>
</reference>
<dbReference type="EMBL" id="CAJFCW020000006">
    <property type="protein sequence ID" value="CAG9125214.1"/>
    <property type="molecule type" value="Genomic_DNA"/>
</dbReference>
<accession>A0A811LLA4</accession>
<dbReference type="EMBL" id="CAJFDH010000006">
    <property type="protein sequence ID" value="CAD5228888.1"/>
    <property type="molecule type" value="Genomic_DNA"/>
</dbReference>
<feature type="domain" description="Helix-turn-helix type 11" evidence="1">
    <location>
        <begin position="72"/>
        <end position="106"/>
    </location>
</feature>
<name>A0A811LLA4_9BILA</name>
<sequence length="146" mass="17036">MDKKLLRPILLYEYKNGLKAAETARSINEAFGPETVKERTVRWWFKKFKNGCENLEDVDRTGRPTEFNNNMLIQILDSEPGITSNDLAERLKVTRVTVKQYLRKIGRLNEVETAEKVKKVPDIKNKMKSKRTLQMEILNTKELVLP</sequence>
<evidence type="ECO:0008006" key="5">
    <source>
        <dbReference type="Google" id="ProtNLM"/>
    </source>
</evidence>
<dbReference type="GO" id="GO:0044774">
    <property type="term" value="P:mitotic DNA integrity checkpoint signaling"/>
    <property type="evidence" value="ECO:0007669"/>
    <property type="project" value="TreeGrafter"/>
</dbReference>
<dbReference type="Proteomes" id="UP000614601">
    <property type="component" value="Unassembled WGS sequence"/>
</dbReference>
<dbReference type="GO" id="GO:0035861">
    <property type="term" value="C:site of double-strand break"/>
    <property type="evidence" value="ECO:0007669"/>
    <property type="project" value="TreeGrafter"/>
</dbReference>
<dbReference type="GO" id="GO:0003697">
    <property type="term" value="F:single-stranded DNA binding"/>
    <property type="evidence" value="ECO:0007669"/>
    <property type="project" value="TreeGrafter"/>
</dbReference>
<dbReference type="GO" id="GO:0000793">
    <property type="term" value="C:condensed chromosome"/>
    <property type="evidence" value="ECO:0007669"/>
    <property type="project" value="TreeGrafter"/>
</dbReference>
<dbReference type="GO" id="GO:0046975">
    <property type="term" value="F:histone H3K36 methyltransferase activity"/>
    <property type="evidence" value="ECO:0007669"/>
    <property type="project" value="TreeGrafter"/>
</dbReference>
<feature type="domain" description="Mos1 transposase HTH" evidence="2">
    <location>
        <begin position="3"/>
        <end position="51"/>
    </location>
</feature>
<evidence type="ECO:0000259" key="1">
    <source>
        <dbReference type="Pfam" id="PF08279"/>
    </source>
</evidence>
<dbReference type="GO" id="GO:0031297">
    <property type="term" value="P:replication fork processing"/>
    <property type="evidence" value="ECO:0007669"/>
    <property type="project" value="TreeGrafter"/>
</dbReference>
<dbReference type="PANTHER" id="PTHR46060">
    <property type="entry name" value="MARINER MOS1 TRANSPOSASE-LIKE PROTEIN"/>
    <property type="match status" value="1"/>
</dbReference>
<dbReference type="Gene3D" id="1.10.10.10">
    <property type="entry name" value="Winged helix-like DNA-binding domain superfamily/Winged helix DNA-binding domain"/>
    <property type="match status" value="1"/>
</dbReference>
<proteinExistence type="predicted"/>
<dbReference type="Pfam" id="PF08279">
    <property type="entry name" value="HTH_11"/>
    <property type="match status" value="1"/>
</dbReference>
<dbReference type="GO" id="GO:0000014">
    <property type="term" value="F:single-stranded DNA endodeoxyribonuclease activity"/>
    <property type="evidence" value="ECO:0007669"/>
    <property type="project" value="TreeGrafter"/>
</dbReference>
<protein>
    <recommendedName>
        <fullName evidence="5">HTH_48 domain-containing protein</fullName>
    </recommendedName>
</protein>
<dbReference type="InterPro" id="IPR013196">
    <property type="entry name" value="HTH_11"/>
</dbReference>
<dbReference type="GO" id="GO:0015074">
    <property type="term" value="P:DNA integration"/>
    <property type="evidence" value="ECO:0007669"/>
    <property type="project" value="TreeGrafter"/>
</dbReference>
<dbReference type="InterPro" id="IPR036388">
    <property type="entry name" value="WH-like_DNA-bd_sf"/>
</dbReference>
<dbReference type="InterPro" id="IPR052709">
    <property type="entry name" value="Transposase-MT_Hybrid"/>
</dbReference>
<organism evidence="3 4">
    <name type="scientific">Bursaphelenchus okinawaensis</name>
    <dbReference type="NCBI Taxonomy" id="465554"/>
    <lineage>
        <taxon>Eukaryota</taxon>
        <taxon>Metazoa</taxon>
        <taxon>Ecdysozoa</taxon>
        <taxon>Nematoda</taxon>
        <taxon>Chromadorea</taxon>
        <taxon>Rhabditida</taxon>
        <taxon>Tylenchina</taxon>
        <taxon>Tylenchomorpha</taxon>
        <taxon>Aphelenchoidea</taxon>
        <taxon>Aphelenchoididae</taxon>
        <taxon>Bursaphelenchus</taxon>
    </lineage>
</organism>
<dbReference type="GO" id="GO:0005634">
    <property type="term" value="C:nucleus"/>
    <property type="evidence" value="ECO:0007669"/>
    <property type="project" value="TreeGrafter"/>
</dbReference>